<accession>A0A352IT92</accession>
<evidence type="ECO:0000256" key="1">
    <source>
        <dbReference type="SAM" id="SignalP"/>
    </source>
</evidence>
<evidence type="ECO:0008006" key="4">
    <source>
        <dbReference type="Google" id="ProtNLM"/>
    </source>
</evidence>
<organism evidence="2 3">
    <name type="scientific">Marinobacter adhaerens</name>
    <dbReference type="NCBI Taxonomy" id="1033846"/>
    <lineage>
        <taxon>Bacteria</taxon>
        <taxon>Pseudomonadati</taxon>
        <taxon>Pseudomonadota</taxon>
        <taxon>Gammaproteobacteria</taxon>
        <taxon>Pseudomonadales</taxon>
        <taxon>Marinobacteraceae</taxon>
        <taxon>Marinobacter</taxon>
    </lineage>
</organism>
<sequence length="181" mass="19330">MKNGLISTGGLPLVLFGLMPLLASSPAGAHGAPDAEGAPSEIVQARITEQPNIQGLNAMILDAPRPGILLSYRGDTPLTVLGTQDEAFLRFTGKTVMVNTESPSWRSLPNAPTLSGTPVEESDRWAVLSQSASFGWLDPRLAAMESMHHQEPEHQSWSISLQTASGETAIIVGELRRKPLP</sequence>
<evidence type="ECO:0000313" key="2">
    <source>
        <dbReference type="EMBL" id="HBC34675.1"/>
    </source>
</evidence>
<keyword evidence="1" id="KW-0732">Signal</keyword>
<evidence type="ECO:0000313" key="3">
    <source>
        <dbReference type="Proteomes" id="UP000263489"/>
    </source>
</evidence>
<dbReference type="Proteomes" id="UP000263489">
    <property type="component" value="Unassembled WGS sequence"/>
</dbReference>
<feature type="signal peptide" evidence="1">
    <location>
        <begin position="1"/>
        <end position="29"/>
    </location>
</feature>
<reference evidence="2 3" key="1">
    <citation type="journal article" date="2018" name="Nat. Biotechnol.">
        <title>A standardized bacterial taxonomy based on genome phylogeny substantially revises the tree of life.</title>
        <authorList>
            <person name="Parks D.H."/>
            <person name="Chuvochina M."/>
            <person name="Waite D.W."/>
            <person name="Rinke C."/>
            <person name="Skarshewski A."/>
            <person name="Chaumeil P.A."/>
            <person name="Hugenholtz P."/>
        </authorList>
    </citation>
    <scope>NUCLEOTIDE SEQUENCE [LARGE SCALE GENOMIC DNA]</scope>
    <source>
        <strain evidence="2">UBA9380</strain>
    </source>
</reference>
<gene>
    <name evidence="2" type="ORF">DC045_10215</name>
</gene>
<name>A0A352IT92_9GAMM</name>
<comment type="caution">
    <text evidence="2">The sequence shown here is derived from an EMBL/GenBank/DDBJ whole genome shotgun (WGS) entry which is preliminary data.</text>
</comment>
<protein>
    <recommendedName>
        <fullName evidence="4">Secreted protein</fullName>
    </recommendedName>
</protein>
<feature type="chain" id="PRO_5016708499" description="Secreted protein" evidence="1">
    <location>
        <begin position="30"/>
        <end position="181"/>
    </location>
</feature>
<dbReference type="RefSeq" id="WP_421867431.1">
    <property type="nucleotide sequence ID" value="NZ_CBDDHG010000002.1"/>
</dbReference>
<proteinExistence type="predicted"/>
<dbReference type="AlphaFoldDB" id="A0A352IT92"/>
<dbReference type="EMBL" id="DNNA01000159">
    <property type="protein sequence ID" value="HBC34675.1"/>
    <property type="molecule type" value="Genomic_DNA"/>
</dbReference>